<name>A0AAW0GZZ8_9APHY</name>
<protein>
    <submittedName>
        <fullName evidence="2">Uncharacterized protein</fullName>
    </submittedName>
</protein>
<accession>A0AAW0GZZ8</accession>
<keyword evidence="3" id="KW-1185">Reference proteome</keyword>
<organism evidence="2 3">
    <name type="scientific">Cerrena zonata</name>
    <dbReference type="NCBI Taxonomy" id="2478898"/>
    <lineage>
        <taxon>Eukaryota</taxon>
        <taxon>Fungi</taxon>
        <taxon>Dikarya</taxon>
        <taxon>Basidiomycota</taxon>
        <taxon>Agaricomycotina</taxon>
        <taxon>Agaricomycetes</taxon>
        <taxon>Polyporales</taxon>
        <taxon>Cerrenaceae</taxon>
        <taxon>Cerrena</taxon>
    </lineage>
</organism>
<feature type="compositionally biased region" description="Basic residues" evidence="1">
    <location>
        <begin position="34"/>
        <end position="43"/>
    </location>
</feature>
<evidence type="ECO:0000313" key="2">
    <source>
        <dbReference type="EMBL" id="KAK7695784.1"/>
    </source>
</evidence>
<sequence>MSLSSAPRSALQELPVEQFLDPPNPSLTVTPSKHNTRAHKRPRSPAAPSSCSPVKRRILCEDSIVSPTFKSPFSSTKSGRISPTRFHDLLMQDPDSPIKKLDFGQRDENVESMFPSGMTVSVLSRRSPRTSPQLRSKATASGKKKRSLALRSPVWHTPDSSPVGGIKDGQRNPALIVTSSPQPSPPITIPRRVTPPSRNSIHYPGFDVYLDPHDYVPKAPNTTSMGGIEYHMDYTVNKTSAKEADKENISPRRRSQKLVFGGVLEASLPEASPEPSKSSKGNQNVPMPGSPRNRRVYELSGMSGLTMPFSLPSSQSMSWQNDAFANFFGEPMEEM</sequence>
<feature type="compositionally biased region" description="Low complexity" evidence="1">
    <location>
        <begin position="44"/>
        <end position="53"/>
    </location>
</feature>
<evidence type="ECO:0000313" key="3">
    <source>
        <dbReference type="Proteomes" id="UP001385951"/>
    </source>
</evidence>
<proteinExistence type="predicted"/>
<dbReference type="AlphaFoldDB" id="A0AAW0GZZ8"/>
<feature type="region of interest" description="Disordered" evidence="1">
    <location>
        <begin position="121"/>
        <end position="198"/>
    </location>
</feature>
<evidence type="ECO:0000256" key="1">
    <source>
        <dbReference type="SAM" id="MobiDB-lite"/>
    </source>
</evidence>
<gene>
    <name evidence="2" type="ORF">QCA50_000421</name>
</gene>
<comment type="caution">
    <text evidence="2">The sequence shown here is derived from an EMBL/GenBank/DDBJ whole genome shotgun (WGS) entry which is preliminary data.</text>
</comment>
<feature type="compositionally biased region" description="Polar residues" evidence="1">
    <location>
        <begin position="121"/>
        <end position="139"/>
    </location>
</feature>
<dbReference type="EMBL" id="JASBNA010000001">
    <property type="protein sequence ID" value="KAK7695784.1"/>
    <property type="molecule type" value="Genomic_DNA"/>
</dbReference>
<reference evidence="2 3" key="1">
    <citation type="submission" date="2022-09" db="EMBL/GenBank/DDBJ databases">
        <authorList>
            <person name="Palmer J.M."/>
        </authorList>
    </citation>
    <scope>NUCLEOTIDE SEQUENCE [LARGE SCALE GENOMIC DNA]</scope>
    <source>
        <strain evidence="2 3">DSM 7382</strain>
    </source>
</reference>
<dbReference type="Proteomes" id="UP001385951">
    <property type="component" value="Unassembled WGS sequence"/>
</dbReference>
<feature type="region of interest" description="Disordered" evidence="1">
    <location>
        <begin position="267"/>
        <end position="295"/>
    </location>
</feature>
<feature type="region of interest" description="Disordered" evidence="1">
    <location>
        <begin position="1"/>
        <end position="53"/>
    </location>
</feature>
<feature type="compositionally biased region" description="Low complexity" evidence="1">
    <location>
        <begin position="267"/>
        <end position="280"/>
    </location>
</feature>